<feature type="transmembrane region" description="Helical" evidence="1">
    <location>
        <begin position="7"/>
        <end position="26"/>
    </location>
</feature>
<keyword evidence="3" id="KW-1185">Reference proteome</keyword>
<dbReference type="Proteomes" id="UP000000718">
    <property type="component" value="Chromosome"/>
</dbReference>
<dbReference type="KEGG" id="tye:THEYE_A0419"/>
<dbReference type="PATRIC" id="fig|289376.4.peg.415"/>
<evidence type="ECO:0000313" key="2">
    <source>
        <dbReference type="EMBL" id="ACI20919.1"/>
    </source>
</evidence>
<keyword evidence="1" id="KW-0472">Membrane</keyword>
<dbReference type="STRING" id="289376.THEYE_A0419"/>
<organism evidence="2 3">
    <name type="scientific">Thermodesulfovibrio yellowstonii (strain ATCC 51303 / DSM 11347 / YP87)</name>
    <dbReference type="NCBI Taxonomy" id="289376"/>
    <lineage>
        <taxon>Bacteria</taxon>
        <taxon>Pseudomonadati</taxon>
        <taxon>Nitrospirota</taxon>
        <taxon>Thermodesulfovibrionia</taxon>
        <taxon>Thermodesulfovibrionales</taxon>
        <taxon>Thermodesulfovibrionaceae</taxon>
        <taxon>Thermodesulfovibrio</taxon>
    </lineage>
</organism>
<name>B5YJ51_THEYD</name>
<protein>
    <recommendedName>
        <fullName evidence="4">Type IV pilus assembly protein PilP</fullName>
    </recommendedName>
</protein>
<dbReference type="HOGENOM" id="CLU_1651372_0_0_0"/>
<dbReference type="EMBL" id="CP001147">
    <property type="protein sequence ID" value="ACI20919.1"/>
    <property type="molecule type" value="Genomic_DNA"/>
</dbReference>
<keyword evidence="1" id="KW-1133">Transmembrane helix</keyword>
<proteinExistence type="predicted"/>
<dbReference type="AlphaFoldDB" id="B5YJ51"/>
<reference evidence="2 3" key="2">
    <citation type="journal article" date="2015" name="Genome Announc.">
        <title>Genome Sequence of the Sulfate-Reducing Thermophilic Bacterium Thermodesulfovibrio yellowstonii Strain DSM 11347T (Phylum Nitrospirae).</title>
        <authorList>
            <person name="Bhatnagar S."/>
            <person name="Badger J.H."/>
            <person name="Madupu R."/>
            <person name="Khouri H.M."/>
            <person name="O'Connor E.M."/>
            <person name="Robb F.T."/>
            <person name="Ward N.L."/>
            <person name="Eisen J.A."/>
        </authorList>
    </citation>
    <scope>NUCLEOTIDE SEQUENCE [LARGE SCALE GENOMIC DNA]</scope>
    <source>
        <strain evidence="3">ATCC 51303 / DSM 11347 / YP87</strain>
    </source>
</reference>
<sequence length="160" mass="18414">MMNRKNILFIGIVTLFIVLLLVIYLFNNTLKHEEIVQQSVKKQSIQTNLQEITFPTYSYDAQKLRDPFAPLIVKREERKKGASPLESYDIEELKLTGVAKDKKGSLALIQAPDGRFYIVRENDRIGFSGGKVIRILKDGVEIKEDNRKLKYLKLGAEEEK</sequence>
<evidence type="ECO:0000313" key="3">
    <source>
        <dbReference type="Proteomes" id="UP000000718"/>
    </source>
</evidence>
<dbReference type="InterPro" id="IPR007446">
    <property type="entry name" value="PilP"/>
</dbReference>
<dbReference type="EnsemblBacteria" id="ACI20919">
    <property type="protein sequence ID" value="ACI20919"/>
    <property type="gene ID" value="THEYE_A0419"/>
</dbReference>
<reference evidence="3" key="1">
    <citation type="submission" date="2008-08" db="EMBL/GenBank/DDBJ databases">
        <title>The complete genome sequence of Thermodesulfovibrio yellowstonii strain ATCC 51303 / DSM 11347 / YP87.</title>
        <authorList>
            <person name="Dodson R.J."/>
            <person name="Durkin A.S."/>
            <person name="Wu M."/>
            <person name="Eisen J."/>
            <person name="Sutton G."/>
        </authorList>
    </citation>
    <scope>NUCLEOTIDE SEQUENCE [LARGE SCALE GENOMIC DNA]</scope>
    <source>
        <strain evidence="3">ATCC 51303 / DSM 11347 / YP87</strain>
    </source>
</reference>
<dbReference type="Gene3D" id="2.30.30.830">
    <property type="match status" value="1"/>
</dbReference>
<dbReference type="Pfam" id="PF04351">
    <property type="entry name" value="PilP"/>
    <property type="match status" value="1"/>
</dbReference>
<dbReference type="eggNOG" id="COG3168">
    <property type="taxonomic scope" value="Bacteria"/>
</dbReference>
<accession>B5YJ51</accession>
<evidence type="ECO:0000256" key="1">
    <source>
        <dbReference type="SAM" id="Phobius"/>
    </source>
</evidence>
<keyword evidence="1" id="KW-0812">Transmembrane</keyword>
<evidence type="ECO:0008006" key="4">
    <source>
        <dbReference type="Google" id="ProtNLM"/>
    </source>
</evidence>
<dbReference type="RefSeq" id="WP_012545649.1">
    <property type="nucleotide sequence ID" value="NC_011296.1"/>
</dbReference>
<gene>
    <name evidence="2" type="ordered locus">THEYE_A0419</name>
</gene>
<dbReference type="InParanoid" id="B5YJ51"/>
<dbReference type="OrthoDB" id="9812357at2"/>